<dbReference type="SUPFAM" id="SSF51735">
    <property type="entry name" value="NAD(P)-binding Rossmann-fold domains"/>
    <property type="match status" value="1"/>
</dbReference>
<dbReference type="PANTHER" id="PTHR43333:SF1">
    <property type="entry name" value="D-ISOMER SPECIFIC 2-HYDROXYACID DEHYDROGENASE NAD-BINDING DOMAIN-CONTAINING PROTEIN"/>
    <property type="match status" value="1"/>
</dbReference>
<evidence type="ECO:0000313" key="8">
    <source>
        <dbReference type="Proteomes" id="UP000322025"/>
    </source>
</evidence>
<evidence type="ECO:0000256" key="3">
    <source>
        <dbReference type="ARBA" id="ARBA00023027"/>
    </source>
</evidence>
<name>A0A5M9I035_9FIRM</name>
<dbReference type="AlphaFoldDB" id="A0A5M9I035"/>
<proteinExistence type="inferred from homology"/>
<dbReference type="Gene3D" id="3.40.50.720">
    <property type="entry name" value="NAD(P)-binding Rossmann-like Domain"/>
    <property type="match status" value="2"/>
</dbReference>
<keyword evidence="8" id="KW-1185">Reference proteome</keyword>
<evidence type="ECO:0000259" key="6">
    <source>
        <dbReference type="Pfam" id="PF02826"/>
    </source>
</evidence>
<dbReference type="InterPro" id="IPR029753">
    <property type="entry name" value="D-isomer_DH_CS"/>
</dbReference>
<evidence type="ECO:0000259" key="5">
    <source>
        <dbReference type="Pfam" id="PF00389"/>
    </source>
</evidence>
<evidence type="ECO:0000256" key="1">
    <source>
        <dbReference type="ARBA" id="ARBA00005854"/>
    </source>
</evidence>
<dbReference type="Pfam" id="PF02826">
    <property type="entry name" value="2-Hacid_dh_C"/>
    <property type="match status" value="1"/>
</dbReference>
<dbReference type="InterPro" id="IPR036291">
    <property type="entry name" value="NAD(P)-bd_dom_sf"/>
</dbReference>
<dbReference type="InterPro" id="IPR006140">
    <property type="entry name" value="D-isomer_DH_NAD-bd"/>
</dbReference>
<feature type="domain" description="D-isomer specific 2-hydroxyacid dehydrogenase NAD-binding" evidence="6">
    <location>
        <begin position="107"/>
        <end position="280"/>
    </location>
</feature>
<dbReference type="Pfam" id="PF00389">
    <property type="entry name" value="2-Hacid_dh"/>
    <property type="match status" value="1"/>
</dbReference>
<dbReference type="InterPro" id="IPR006139">
    <property type="entry name" value="D-isomer_2_OHA_DH_cat_dom"/>
</dbReference>
<keyword evidence="2 4" id="KW-0560">Oxidoreductase</keyword>
<dbReference type="SUPFAM" id="SSF52283">
    <property type="entry name" value="Formate/glycerate dehydrogenase catalytic domain-like"/>
    <property type="match status" value="1"/>
</dbReference>
<evidence type="ECO:0000256" key="2">
    <source>
        <dbReference type="ARBA" id="ARBA00023002"/>
    </source>
</evidence>
<dbReference type="OrthoDB" id="9805416at2"/>
<comment type="similarity">
    <text evidence="1 4">Belongs to the D-isomer specific 2-hydroxyacid dehydrogenase family.</text>
</comment>
<dbReference type="GO" id="GO:0051287">
    <property type="term" value="F:NAD binding"/>
    <property type="evidence" value="ECO:0007669"/>
    <property type="project" value="InterPro"/>
</dbReference>
<sequence length="307" mass="34542">MERQVLLTGSYQYTEEQIHMIEKLGWKVTFVKNELEPIGVPADQFDAVVCNGLFLHNDIAEFKKLKMVQATSAGLDRLPAEYMEKHHIHCYNAKGVYSIPMAEWAVMSILEICKNAQSFFRKQQEHTWGKDRSLLELTGKKVCIIGYGDVGHETAKRLAAFGTEITAVNRSRVEEDGVISRWLPLDRLNEALSETDIIILCIALTEETRGLLNADRLGLMKQGSILVNVARGALIDEKALTSCLKEGKLRGAALDVFETEPLPADSELWEMPGVIICPHNSFVGDNVSERMFSLIYRNLEKMLKDTV</sequence>
<dbReference type="PANTHER" id="PTHR43333">
    <property type="entry name" value="2-HACID_DH_C DOMAIN-CONTAINING PROTEIN"/>
    <property type="match status" value="1"/>
</dbReference>
<dbReference type="PROSITE" id="PS00671">
    <property type="entry name" value="D_2_HYDROXYACID_DH_3"/>
    <property type="match status" value="1"/>
</dbReference>
<dbReference type="RefSeq" id="WP_150310992.1">
    <property type="nucleotide sequence ID" value="NZ_VMSO01000011.1"/>
</dbReference>
<evidence type="ECO:0000256" key="4">
    <source>
        <dbReference type="RuleBase" id="RU003719"/>
    </source>
</evidence>
<accession>A0A5M9I035</accession>
<protein>
    <submittedName>
        <fullName evidence="7">Hydroxyacid dehydrogenase</fullName>
    </submittedName>
</protein>
<dbReference type="GO" id="GO:0016616">
    <property type="term" value="F:oxidoreductase activity, acting on the CH-OH group of donors, NAD or NADP as acceptor"/>
    <property type="evidence" value="ECO:0007669"/>
    <property type="project" value="InterPro"/>
</dbReference>
<dbReference type="Proteomes" id="UP000322025">
    <property type="component" value="Unassembled WGS sequence"/>
</dbReference>
<feature type="domain" description="D-isomer specific 2-hydroxyacid dehydrogenase catalytic" evidence="5">
    <location>
        <begin position="42"/>
        <end position="304"/>
    </location>
</feature>
<evidence type="ECO:0000313" key="7">
    <source>
        <dbReference type="EMBL" id="KAA8501166.1"/>
    </source>
</evidence>
<reference evidence="7" key="1">
    <citation type="submission" date="2019-07" db="EMBL/GenBank/DDBJ databases">
        <authorList>
            <person name="Wongkuna S."/>
            <person name="Scaria J."/>
        </authorList>
    </citation>
    <scope>NUCLEOTIDE SEQUENCE [LARGE SCALE GENOMIC DNA]</scope>
    <source>
        <strain evidence="7">SW178</strain>
    </source>
</reference>
<gene>
    <name evidence="7" type="ORF">FNY66_09665</name>
</gene>
<organism evidence="7 8">
    <name type="scientific">Mediterraneibacter catenae</name>
    <dbReference type="NCBI Taxonomy" id="2594882"/>
    <lineage>
        <taxon>Bacteria</taxon>
        <taxon>Bacillati</taxon>
        <taxon>Bacillota</taxon>
        <taxon>Clostridia</taxon>
        <taxon>Lachnospirales</taxon>
        <taxon>Lachnospiraceae</taxon>
        <taxon>Mediterraneibacter</taxon>
    </lineage>
</organism>
<keyword evidence="3" id="KW-0520">NAD</keyword>
<dbReference type="EMBL" id="VMSO01000011">
    <property type="protein sequence ID" value="KAA8501166.1"/>
    <property type="molecule type" value="Genomic_DNA"/>
</dbReference>
<comment type="caution">
    <text evidence="7">The sequence shown here is derived from an EMBL/GenBank/DDBJ whole genome shotgun (WGS) entry which is preliminary data.</text>
</comment>